<keyword evidence="9" id="KW-1185">Reference proteome</keyword>
<dbReference type="PANTHER" id="PTHR30509">
    <property type="entry name" value="P-HYDROXYBENZOIC ACID EFFLUX PUMP SUBUNIT-RELATED"/>
    <property type="match status" value="1"/>
</dbReference>
<dbReference type="AlphaFoldDB" id="A0AAN9SGZ2"/>
<dbReference type="GO" id="GO:0005886">
    <property type="term" value="C:plasma membrane"/>
    <property type="evidence" value="ECO:0007669"/>
    <property type="project" value="UniProtKB-SubCell"/>
</dbReference>
<evidence type="ECO:0000256" key="4">
    <source>
        <dbReference type="ARBA" id="ARBA00022989"/>
    </source>
</evidence>
<feature type="domain" description="Integral membrane bound transporter" evidence="7">
    <location>
        <begin position="454"/>
        <end position="582"/>
    </location>
</feature>
<proteinExistence type="predicted"/>
<sequence>MRWKMAFVVFLVVMLAYTVKEKHNTPISDASIAKHYSALSMQPLCGSMLWSMSKTSSITMTRSEVWRTRLWSAIRTTLACTIAGCTSLYGPAPVRRYLEFPSFMYSTAVLIVSDATLGDTLRGCWHVLCSNIHVMLLSLVTLQLIGPHNFTNSVAAVAMAASAFLVALPESTHLVTKQLAFGQLVNVYVSSVVDGGKGGVTMHPIHVVCSTAFGAVASVLAMLLPFPCLASHQTKKLYRLYTKNICERLNCNIEAISASDNSTAVCFFTQAKSLSTTGAKLLQSIRSKQDGMHWERFNPNWIDPEEKLQDMELPIGAMDIALSTYTSFPVGVIDEELRGVLLNFIRQFSKKFGQQAKCFAPLDATITSEMKKGILTKNLSIAYKDLPASFFLYCVHLLLDESSIANKTDSKLEKTEKSGDSKWSTRKIREVVMKLIPSNQNLGFAFKSSLSLGLAVFCGLTYNKENGYWAGLLISLCFVTERHPTFSLANARGQGTAMGSIYGILCSFLLERFIDIRFLPLLPWIVFSSFLSYSRMYGQAGGISAVTGALLVIGMNHNEPPSKFALARIVEVSIGLLCFVLVEILFNPYRAATLAKSELSQCLRSLQDCIDQIGIINPTKKEMPFSSTQALREGQKKLKYLVGQLEEFTVEAELEPNFWFIPFHNACYRKMLESLSRMANLLLFVTYSMENIMLLSQKSGAFSVNLQDGVNENLETFKNKVSSTLKCLHEKTRIKSPRELENEIKNRNLLCDIETQEYLNEGAFRIWDGDKEVYSITASFLKHLEKMANKTCTNIDEEMLKGQLLFHYSCLGFCTSSLMRETLKIQSEVKKLLIWENPSGPTTFKELFCKDQV</sequence>
<organism evidence="8 9">
    <name type="scientific">Psophocarpus tetragonolobus</name>
    <name type="common">Winged bean</name>
    <name type="synonym">Dolichos tetragonolobus</name>
    <dbReference type="NCBI Taxonomy" id="3891"/>
    <lineage>
        <taxon>Eukaryota</taxon>
        <taxon>Viridiplantae</taxon>
        <taxon>Streptophyta</taxon>
        <taxon>Embryophyta</taxon>
        <taxon>Tracheophyta</taxon>
        <taxon>Spermatophyta</taxon>
        <taxon>Magnoliopsida</taxon>
        <taxon>eudicotyledons</taxon>
        <taxon>Gunneridae</taxon>
        <taxon>Pentapetalae</taxon>
        <taxon>rosids</taxon>
        <taxon>fabids</taxon>
        <taxon>Fabales</taxon>
        <taxon>Fabaceae</taxon>
        <taxon>Papilionoideae</taxon>
        <taxon>50 kb inversion clade</taxon>
        <taxon>NPAAA clade</taxon>
        <taxon>indigoferoid/millettioid clade</taxon>
        <taxon>Phaseoleae</taxon>
        <taxon>Psophocarpus</taxon>
    </lineage>
</organism>
<evidence type="ECO:0000259" key="7">
    <source>
        <dbReference type="Pfam" id="PF13515"/>
    </source>
</evidence>
<keyword evidence="3" id="KW-0812">Transmembrane</keyword>
<dbReference type="InterPro" id="IPR049453">
    <property type="entry name" value="Memb_transporter_dom"/>
</dbReference>
<protein>
    <recommendedName>
        <fullName evidence="7">Integral membrane bound transporter domain-containing protein</fullName>
    </recommendedName>
</protein>
<name>A0AAN9SGZ2_PSOTE</name>
<reference evidence="8 9" key="1">
    <citation type="submission" date="2024-01" db="EMBL/GenBank/DDBJ databases">
        <title>The genomes of 5 underutilized Papilionoideae crops provide insights into root nodulation and disease resistanc.</title>
        <authorList>
            <person name="Jiang F."/>
        </authorList>
    </citation>
    <scope>NUCLEOTIDE SEQUENCE [LARGE SCALE GENOMIC DNA]</scope>
    <source>
        <strain evidence="8">DUOXIRENSHENG_FW03</strain>
        <tissue evidence="8">Leaves</tissue>
    </source>
</reference>
<comment type="subcellular location">
    <subcellularLocation>
        <location evidence="1">Cell membrane</location>
        <topology evidence="1">Multi-pass membrane protein</topology>
    </subcellularLocation>
</comment>
<evidence type="ECO:0000256" key="6">
    <source>
        <dbReference type="SAM" id="SignalP"/>
    </source>
</evidence>
<dbReference type="EMBL" id="JAYMYS010000004">
    <property type="protein sequence ID" value="KAK7396498.1"/>
    <property type="molecule type" value="Genomic_DNA"/>
</dbReference>
<accession>A0AAN9SGZ2</accession>
<keyword evidence="4" id="KW-1133">Transmembrane helix</keyword>
<keyword evidence="2" id="KW-1003">Cell membrane</keyword>
<comment type="caution">
    <text evidence="8">The sequence shown here is derived from an EMBL/GenBank/DDBJ whole genome shotgun (WGS) entry which is preliminary data.</text>
</comment>
<evidence type="ECO:0000313" key="8">
    <source>
        <dbReference type="EMBL" id="KAK7396498.1"/>
    </source>
</evidence>
<evidence type="ECO:0000256" key="2">
    <source>
        <dbReference type="ARBA" id="ARBA00022475"/>
    </source>
</evidence>
<evidence type="ECO:0000256" key="1">
    <source>
        <dbReference type="ARBA" id="ARBA00004651"/>
    </source>
</evidence>
<dbReference type="Proteomes" id="UP001386955">
    <property type="component" value="Unassembled WGS sequence"/>
</dbReference>
<evidence type="ECO:0000313" key="9">
    <source>
        <dbReference type="Proteomes" id="UP001386955"/>
    </source>
</evidence>
<feature type="chain" id="PRO_5042873105" description="Integral membrane bound transporter domain-containing protein" evidence="6">
    <location>
        <begin position="22"/>
        <end position="853"/>
    </location>
</feature>
<gene>
    <name evidence="8" type="ORF">VNO78_17548</name>
</gene>
<evidence type="ECO:0000256" key="5">
    <source>
        <dbReference type="ARBA" id="ARBA00023136"/>
    </source>
</evidence>
<keyword evidence="6" id="KW-0732">Signal</keyword>
<feature type="signal peptide" evidence="6">
    <location>
        <begin position="1"/>
        <end position="21"/>
    </location>
</feature>
<evidence type="ECO:0000256" key="3">
    <source>
        <dbReference type="ARBA" id="ARBA00022692"/>
    </source>
</evidence>
<dbReference type="PANTHER" id="PTHR30509:SF34">
    <property type="entry name" value="F3L24.34 PROTEIN"/>
    <property type="match status" value="1"/>
</dbReference>
<dbReference type="Pfam" id="PF13515">
    <property type="entry name" value="FUSC_2"/>
    <property type="match status" value="1"/>
</dbReference>
<keyword evidence="5" id="KW-0472">Membrane</keyword>